<dbReference type="GO" id="GO:0008289">
    <property type="term" value="F:lipid binding"/>
    <property type="evidence" value="ECO:0007669"/>
    <property type="project" value="UniProtKB-UniRule"/>
</dbReference>
<feature type="domain" description="Lipocalin/cytosolic fatty-acid binding" evidence="3">
    <location>
        <begin position="41"/>
        <end position="191"/>
    </location>
</feature>
<feature type="signal peptide" evidence="2">
    <location>
        <begin position="1"/>
        <end position="21"/>
    </location>
</feature>
<dbReference type="PANTHER" id="PTHR10612:SF34">
    <property type="entry name" value="APOLIPOPROTEIN D"/>
    <property type="match status" value="1"/>
</dbReference>
<dbReference type="InterPro" id="IPR002446">
    <property type="entry name" value="Lipocalin_bac"/>
</dbReference>
<keyword evidence="2" id="KW-0446">Lipid-binding</keyword>
<evidence type="ECO:0000256" key="1">
    <source>
        <dbReference type="ARBA" id="ARBA00006889"/>
    </source>
</evidence>
<dbReference type="InterPro" id="IPR012674">
    <property type="entry name" value="Calycin"/>
</dbReference>
<dbReference type="InterPro" id="IPR047202">
    <property type="entry name" value="Lipocalin_Blc-like_dom"/>
</dbReference>
<comment type="caution">
    <text evidence="4">The sequence shown here is derived from an EMBL/GenBank/DDBJ whole genome shotgun (WGS) entry which is preliminary data.</text>
</comment>
<dbReference type="PIRSF" id="PIRSF036893">
    <property type="entry name" value="Lipocalin_ApoD"/>
    <property type="match status" value="1"/>
</dbReference>
<dbReference type="InterPro" id="IPR000566">
    <property type="entry name" value="Lipocln_cytosolic_FA-bd_dom"/>
</dbReference>
<evidence type="ECO:0000259" key="3">
    <source>
        <dbReference type="Pfam" id="PF08212"/>
    </source>
</evidence>
<feature type="chain" id="PRO_5033202378" description="Outer membrane lipoprotein Blc" evidence="2">
    <location>
        <begin position="22"/>
        <end position="194"/>
    </location>
</feature>
<evidence type="ECO:0000313" key="4">
    <source>
        <dbReference type="EMBL" id="NVE95930.1"/>
    </source>
</evidence>
<dbReference type="Gene3D" id="2.40.128.20">
    <property type="match status" value="1"/>
</dbReference>
<sequence>MSPTRSFFCVAAIAASLALTACVGSPGPVGNASVPQPAKPVETQAYLGKWYEYARYEAPFQKGCEGVTAEYSLRDPGDPDSKIKVVNSCRKGSLTGEFDQSTGKAKVVEGSDGAKLKVSFFGPFYGDYWVLDRGEAGADGLYDWSIVGEPSGRYLWMLTREPQPDAELRALLEARVKELGYDWGLVRMTAQPAQ</sequence>
<dbReference type="CDD" id="cd19438">
    <property type="entry name" value="lipocalin_Blc-like"/>
    <property type="match status" value="1"/>
</dbReference>
<dbReference type="PRINTS" id="PR01171">
    <property type="entry name" value="BCTLIPOCALIN"/>
</dbReference>
<protein>
    <recommendedName>
        <fullName evidence="2">Outer membrane lipoprotein Blc</fullName>
    </recommendedName>
</protein>
<accession>A0A850HE34</accession>
<dbReference type="AlphaFoldDB" id="A0A850HE34"/>
<comment type="function">
    <text evidence="2">Involved in the storage or transport of lipids necessary for membrane maintenance under stressful conditions. Displays a binding preference for lysophospholipids.</text>
</comment>
<evidence type="ECO:0000256" key="2">
    <source>
        <dbReference type="PIRNR" id="PIRNR036893"/>
    </source>
</evidence>
<proteinExistence type="inferred from homology"/>
<dbReference type="GO" id="GO:0009279">
    <property type="term" value="C:cell outer membrane"/>
    <property type="evidence" value="ECO:0007669"/>
    <property type="project" value="UniProtKB-SubCell"/>
</dbReference>
<name>A0A850HE34_9SPHN</name>
<gene>
    <name evidence="4" type="ORF">HUO12_13580</name>
</gene>
<dbReference type="GO" id="GO:0006950">
    <property type="term" value="P:response to stress"/>
    <property type="evidence" value="ECO:0007669"/>
    <property type="project" value="UniProtKB-ARBA"/>
</dbReference>
<keyword evidence="2" id="KW-0732">Signal</keyword>
<keyword evidence="2" id="KW-0472">Membrane</keyword>
<dbReference type="Proteomes" id="UP000546031">
    <property type="component" value="Unassembled WGS sequence"/>
</dbReference>
<comment type="subunit">
    <text evidence="2">Homodimer.</text>
</comment>
<dbReference type="InterPro" id="IPR022271">
    <property type="entry name" value="Lipocalin_ApoD"/>
</dbReference>
<keyword evidence="5" id="KW-1185">Reference proteome</keyword>
<dbReference type="EMBL" id="JABWTA010000001">
    <property type="protein sequence ID" value="NVE95930.1"/>
    <property type="molecule type" value="Genomic_DNA"/>
</dbReference>
<comment type="similarity">
    <text evidence="1 2">Belongs to the calycin superfamily. Lipocalin family.</text>
</comment>
<comment type="subcellular location">
    <subcellularLocation>
        <location evidence="2">Cell outer membrane</location>
    </subcellularLocation>
</comment>
<keyword evidence="2" id="KW-0449">Lipoprotein</keyword>
<dbReference type="SUPFAM" id="SSF50814">
    <property type="entry name" value="Lipocalins"/>
    <property type="match status" value="1"/>
</dbReference>
<dbReference type="PROSITE" id="PS51257">
    <property type="entry name" value="PROKAR_LIPOPROTEIN"/>
    <property type="match status" value="1"/>
</dbReference>
<dbReference type="PANTHER" id="PTHR10612">
    <property type="entry name" value="APOLIPOPROTEIN D"/>
    <property type="match status" value="1"/>
</dbReference>
<evidence type="ECO:0000313" key="5">
    <source>
        <dbReference type="Proteomes" id="UP000546031"/>
    </source>
</evidence>
<organism evidence="4 5">
    <name type="scientific">Altererythrobacter lutimaris</name>
    <dbReference type="NCBI Taxonomy" id="2743979"/>
    <lineage>
        <taxon>Bacteria</taxon>
        <taxon>Pseudomonadati</taxon>
        <taxon>Pseudomonadota</taxon>
        <taxon>Alphaproteobacteria</taxon>
        <taxon>Sphingomonadales</taxon>
        <taxon>Erythrobacteraceae</taxon>
        <taxon>Altererythrobacter</taxon>
    </lineage>
</organism>
<reference evidence="4 5" key="1">
    <citation type="submission" date="2020-06" db="EMBL/GenBank/DDBJ databases">
        <title>Altererythrobacter lutimaris sp. nov., a marine bacterium isolated from a tidal flat.</title>
        <authorList>
            <person name="Kim D."/>
            <person name="Yoo Y."/>
            <person name="Kim J.-J."/>
        </authorList>
    </citation>
    <scope>NUCLEOTIDE SEQUENCE [LARGE SCALE GENOMIC DNA]</scope>
    <source>
        <strain evidence="4 5">JGD-16</strain>
    </source>
</reference>
<keyword evidence="2" id="KW-0998">Cell outer membrane</keyword>
<dbReference type="Pfam" id="PF08212">
    <property type="entry name" value="Lipocalin_2"/>
    <property type="match status" value="1"/>
</dbReference>